<dbReference type="Proteomes" id="UP001163324">
    <property type="component" value="Chromosome 9"/>
</dbReference>
<reference evidence="1" key="1">
    <citation type="submission" date="2022-10" db="EMBL/GenBank/DDBJ databases">
        <title>Complete Genome of Trichothecium roseum strain YXFP-22015, a Plant Pathogen Isolated from Citrus.</title>
        <authorList>
            <person name="Wang Y."/>
            <person name="Zhu L."/>
        </authorList>
    </citation>
    <scope>NUCLEOTIDE SEQUENCE</scope>
    <source>
        <strain evidence="1">YXFP-22015</strain>
    </source>
</reference>
<gene>
    <name evidence="1" type="ORF">N3K66_008482</name>
</gene>
<name>A0ACC0URE7_9HYPO</name>
<protein>
    <submittedName>
        <fullName evidence="1">Uncharacterized protein</fullName>
    </submittedName>
</protein>
<dbReference type="EMBL" id="CM047948">
    <property type="protein sequence ID" value="KAI9896310.1"/>
    <property type="molecule type" value="Genomic_DNA"/>
</dbReference>
<evidence type="ECO:0000313" key="1">
    <source>
        <dbReference type="EMBL" id="KAI9896310.1"/>
    </source>
</evidence>
<organism evidence="1 2">
    <name type="scientific">Trichothecium roseum</name>
    <dbReference type="NCBI Taxonomy" id="47278"/>
    <lineage>
        <taxon>Eukaryota</taxon>
        <taxon>Fungi</taxon>
        <taxon>Dikarya</taxon>
        <taxon>Ascomycota</taxon>
        <taxon>Pezizomycotina</taxon>
        <taxon>Sordariomycetes</taxon>
        <taxon>Hypocreomycetidae</taxon>
        <taxon>Hypocreales</taxon>
        <taxon>Hypocreales incertae sedis</taxon>
        <taxon>Trichothecium</taxon>
    </lineage>
</organism>
<evidence type="ECO:0000313" key="2">
    <source>
        <dbReference type="Proteomes" id="UP001163324"/>
    </source>
</evidence>
<proteinExistence type="predicted"/>
<keyword evidence="2" id="KW-1185">Reference proteome</keyword>
<accession>A0ACC0URE7</accession>
<comment type="caution">
    <text evidence="1">The sequence shown here is derived from an EMBL/GenBank/DDBJ whole genome shotgun (WGS) entry which is preliminary data.</text>
</comment>
<sequence>MSKILSVFGATGNQGGSVIDAVLADPALSSEYKVRGITRDASKPKAKTLAERGVEVVEADMSSVEAAAVAVKSAHTVYLVTNFWEHLSAETELAQGKAVVDASKAAGVQRIVFSSLINVTEASSGRLSHVSHFDGKAKIEQYVRESGIPAVFFLPGLFMTGMFDMIKKGEDGVLTYALPADGDKAQVPLFDVVADTGKFVKVALKNFDAYAGKRIHAATDYYSPNRIVAEFKEASGKEARFVQVPADVFKGFLPPPVAQELTENMLLLEDPGYYAGAKLSHEDLEEKPTTWKDFVKANKDKW</sequence>